<comment type="caution">
    <text evidence="4">The sequence shown here is derived from an EMBL/GenBank/DDBJ whole genome shotgun (WGS) entry which is preliminary data.</text>
</comment>
<keyword evidence="2" id="KW-1133">Transmembrane helix</keyword>
<name>A0A9P6NMH8_9BASI</name>
<proteinExistence type="predicted"/>
<evidence type="ECO:0000256" key="2">
    <source>
        <dbReference type="SAM" id="Phobius"/>
    </source>
</evidence>
<protein>
    <submittedName>
        <fullName evidence="4">Uncharacterized protein</fullName>
    </submittedName>
</protein>
<feature type="region of interest" description="Disordered" evidence="1">
    <location>
        <begin position="79"/>
        <end position="99"/>
    </location>
</feature>
<reference evidence="4" key="1">
    <citation type="submission" date="2013-11" db="EMBL/GenBank/DDBJ databases">
        <title>Genome sequence of the fusiform rust pathogen reveals effectors for host alternation and coevolution with pine.</title>
        <authorList>
            <consortium name="DOE Joint Genome Institute"/>
            <person name="Smith K."/>
            <person name="Pendleton A."/>
            <person name="Kubisiak T."/>
            <person name="Anderson C."/>
            <person name="Salamov A."/>
            <person name="Aerts A."/>
            <person name="Riley R."/>
            <person name="Clum A."/>
            <person name="Lindquist E."/>
            <person name="Ence D."/>
            <person name="Campbell M."/>
            <person name="Kronenberg Z."/>
            <person name="Feau N."/>
            <person name="Dhillon B."/>
            <person name="Hamelin R."/>
            <person name="Burleigh J."/>
            <person name="Smith J."/>
            <person name="Yandell M."/>
            <person name="Nelson C."/>
            <person name="Grigoriev I."/>
            <person name="Davis J."/>
        </authorList>
    </citation>
    <scope>NUCLEOTIDE SEQUENCE</scope>
    <source>
        <strain evidence="4">G11</strain>
    </source>
</reference>
<feature type="signal peptide" evidence="3">
    <location>
        <begin position="1"/>
        <end position="22"/>
    </location>
</feature>
<feature type="compositionally biased region" description="Polar residues" evidence="1">
    <location>
        <begin position="79"/>
        <end position="98"/>
    </location>
</feature>
<dbReference type="AlphaFoldDB" id="A0A9P6NMH8"/>
<feature type="chain" id="PRO_5040262499" evidence="3">
    <location>
        <begin position="23"/>
        <end position="288"/>
    </location>
</feature>
<evidence type="ECO:0000256" key="3">
    <source>
        <dbReference type="SAM" id="SignalP"/>
    </source>
</evidence>
<keyword evidence="2" id="KW-0812">Transmembrane</keyword>
<keyword evidence="3" id="KW-0732">Signal</keyword>
<organism evidence="4 5">
    <name type="scientific">Cronartium quercuum f. sp. fusiforme G11</name>
    <dbReference type="NCBI Taxonomy" id="708437"/>
    <lineage>
        <taxon>Eukaryota</taxon>
        <taxon>Fungi</taxon>
        <taxon>Dikarya</taxon>
        <taxon>Basidiomycota</taxon>
        <taxon>Pucciniomycotina</taxon>
        <taxon>Pucciniomycetes</taxon>
        <taxon>Pucciniales</taxon>
        <taxon>Coleosporiaceae</taxon>
        <taxon>Cronartium</taxon>
    </lineage>
</organism>
<dbReference type="EMBL" id="MU167234">
    <property type="protein sequence ID" value="KAG0148738.1"/>
    <property type="molecule type" value="Genomic_DNA"/>
</dbReference>
<feature type="transmembrane region" description="Helical" evidence="2">
    <location>
        <begin position="177"/>
        <end position="201"/>
    </location>
</feature>
<keyword evidence="5" id="KW-1185">Reference proteome</keyword>
<dbReference type="Proteomes" id="UP000886653">
    <property type="component" value="Unassembled WGS sequence"/>
</dbReference>
<evidence type="ECO:0000313" key="4">
    <source>
        <dbReference type="EMBL" id="KAG0148738.1"/>
    </source>
</evidence>
<evidence type="ECO:0000313" key="5">
    <source>
        <dbReference type="Proteomes" id="UP000886653"/>
    </source>
</evidence>
<sequence>MLCPFIAFALLGFHSLFHQTLAIRSIESLKHPNDSVPHQTQLSTLNFITALVTQSDLQIIKTQTIVFTTIITHTESITAHPTTSNSVPHSAPLTLTNQSPTITRTSSTLLPTTISSAHLSVPSPSSTLVASTTNSILPPTPIISSELVINPSVTSLNAADPARERSRSGNSSSASSLAIPAIVIAMIVALGFIIVLLSYIYPHIRQSSKKRIRSRGALYDDYSVTAQKFSPPDPSTIDYGLLTLSNPSKNDKGKSRMVENLNEPMMRYHPNQVYEFDNNRKMWLAQKN</sequence>
<evidence type="ECO:0000256" key="1">
    <source>
        <dbReference type="SAM" id="MobiDB-lite"/>
    </source>
</evidence>
<gene>
    <name evidence="4" type="ORF">CROQUDRAFT_654584</name>
</gene>
<keyword evidence="2" id="KW-0472">Membrane</keyword>
<accession>A0A9P6NMH8</accession>